<evidence type="ECO:0000259" key="1">
    <source>
        <dbReference type="Pfam" id="PF01541"/>
    </source>
</evidence>
<comment type="caution">
    <text evidence="2">The sequence shown here is derived from an EMBL/GenBank/DDBJ whole genome shotgun (WGS) entry which is preliminary data.</text>
</comment>
<evidence type="ECO:0000313" key="2">
    <source>
        <dbReference type="EMBL" id="MCQ8118424.1"/>
    </source>
</evidence>
<dbReference type="Pfam" id="PF01541">
    <property type="entry name" value="GIY-YIG"/>
    <property type="match status" value="1"/>
</dbReference>
<name>A0ABT1TUJ0_9GAMM</name>
<sequence length="155" mass="17999">MIRHNGILSGARYCSNVYFIIHKEYLYIGETGSHPAIRWGSHLQKNGSLRENIRRFDDDIDESEDIFFASFSVSIIDSEHENIRRLARRAVEFEVHRCFYMRSSAFNEDLQIVSRADFPARHSFSFDPASFACAIFDEACQRYGTWKSERVSGSI</sequence>
<protein>
    <recommendedName>
        <fullName evidence="1">GIY-YIG domain-containing protein</fullName>
    </recommendedName>
</protein>
<dbReference type="Proteomes" id="UP001524570">
    <property type="component" value="Unassembled WGS sequence"/>
</dbReference>
<organism evidence="2 3">
    <name type="scientific">Methylomonas rosea</name>
    <dbReference type="NCBI Taxonomy" id="2952227"/>
    <lineage>
        <taxon>Bacteria</taxon>
        <taxon>Pseudomonadati</taxon>
        <taxon>Pseudomonadota</taxon>
        <taxon>Gammaproteobacteria</taxon>
        <taxon>Methylococcales</taxon>
        <taxon>Methylococcaceae</taxon>
        <taxon>Methylomonas</taxon>
    </lineage>
</organism>
<accession>A0ABT1TUJ0</accession>
<keyword evidence="3" id="KW-1185">Reference proteome</keyword>
<dbReference type="InterPro" id="IPR000305">
    <property type="entry name" value="GIY-YIG_endonuc"/>
</dbReference>
<evidence type="ECO:0000313" key="3">
    <source>
        <dbReference type="Proteomes" id="UP001524570"/>
    </source>
</evidence>
<dbReference type="EMBL" id="JANIBL010000040">
    <property type="protein sequence ID" value="MCQ8118424.1"/>
    <property type="molecule type" value="Genomic_DNA"/>
</dbReference>
<reference evidence="2 3" key="1">
    <citation type="submission" date="2022-07" db="EMBL/GenBank/DDBJ databases">
        <title>Methylomonas rivi sp. nov., Methylomonas rosea sp. nov., Methylomonas aureus sp. nov. and Methylomonas subterranea sp. nov., four novel methanotrophs isolated from a freshwater creek and the deep terrestrial subsurface.</title>
        <authorList>
            <person name="Abin C."/>
            <person name="Sankaranarayanan K."/>
            <person name="Garner C."/>
            <person name="Sindelar R."/>
            <person name="Kotary K."/>
            <person name="Garner R."/>
            <person name="Barclay S."/>
            <person name="Lawson P."/>
            <person name="Krumholz L."/>
        </authorList>
    </citation>
    <scope>NUCLEOTIDE SEQUENCE [LARGE SCALE GENOMIC DNA]</scope>
    <source>
        <strain evidence="2 3">WSC-7</strain>
    </source>
</reference>
<dbReference type="RefSeq" id="WP_256607450.1">
    <property type="nucleotide sequence ID" value="NZ_JANIBL010000040.1"/>
</dbReference>
<proteinExistence type="predicted"/>
<gene>
    <name evidence="2" type="ORF">NP589_13380</name>
</gene>
<feature type="domain" description="GIY-YIG" evidence="1">
    <location>
        <begin position="16"/>
        <end position="50"/>
    </location>
</feature>